<evidence type="ECO:0000256" key="1">
    <source>
        <dbReference type="SAM" id="Phobius"/>
    </source>
</evidence>
<feature type="transmembrane region" description="Helical" evidence="1">
    <location>
        <begin position="26"/>
        <end position="43"/>
    </location>
</feature>
<proteinExistence type="predicted"/>
<keyword evidence="1" id="KW-1133">Transmembrane helix</keyword>
<keyword evidence="1" id="KW-0472">Membrane</keyword>
<reference evidence="3" key="1">
    <citation type="journal article" date="2019" name="Int. J. Syst. Evol. Microbiol.">
        <title>The Global Catalogue of Microorganisms (GCM) 10K type strain sequencing project: providing services to taxonomists for standard genome sequencing and annotation.</title>
        <authorList>
            <consortium name="The Broad Institute Genomics Platform"/>
            <consortium name="The Broad Institute Genome Sequencing Center for Infectious Disease"/>
            <person name="Wu L."/>
            <person name="Ma J."/>
        </authorList>
    </citation>
    <scope>NUCLEOTIDE SEQUENCE [LARGE SCALE GENOMIC DNA]</scope>
    <source>
        <strain evidence="3">JCM 17925</strain>
    </source>
</reference>
<dbReference type="Proteomes" id="UP001500936">
    <property type="component" value="Unassembled WGS sequence"/>
</dbReference>
<evidence type="ECO:0000313" key="3">
    <source>
        <dbReference type="Proteomes" id="UP001500936"/>
    </source>
</evidence>
<dbReference type="EMBL" id="BAABHB010000013">
    <property type="protein sequence ID" value="GAA4415520.1"/>
    <property type="molecule type" value="Genomic_DNA"/>
</dbReference>
<organism evidence="2 3">
    <name type="scientific">Nibrella viscosa</name>
    <dbReference type="NCBI Taxonomy" id="1084524"/>
    <lineage>
        <taxon>Bacteria</taxon>
        <taxon>Pseudomonadati</taxon>
        <taxon>Bacteroidota</taxon>
        <taxon>Cytophagia</taxon>
        <taxon>Cytophagales</taxon>
        <taxon>Spirosomataceae</taxon>
        <taxon>Nibrella</taxon>
    </lineage>
</organism>
<name>A0ABP8KTN2_9BACT</name>
<sequence>MEPDDEFYVGYFPIAPGRYLRFSKRLAGLLLVGVLFLPAVLVLEQKRFATSTYEYGNLTELEGIITPLPVPTLKWVAGNDANGKPIYQSALLVNNLKFGADPVVASFAEKLGRPLAQTVVKIRGTLIYHDGITVLELTEGEKALLGVNEAKTSDNARTVQPVPADFGEVTLRGEIVDPKCYFGAMKPGQSKPHRSCAIRCISGGIPPVLAEQTAEGSTRYYLLTDENGNAIHREVLDYVAEPVQLKGRLTRRDDWYVLSFNPATGIERLSE</sequence>
<accession>A0ABP8KTN2</accession>
<comment type="caution">
    <text evidence="2">The sequence shown here is derived from an EMBL/GenBank/DDBJ whole genome shotgun (WGS) entry which is preliminary data.</text>
</comment>
<protein>
    <submittedName>
        <fullName evidence="2">Uncharacterized protein</fullName>
    </submittedName>
</protein>
<gene>
    <name evidence="2" type="ORF">GCM10023187_46070</name>
</gene>
<evidence type="ECO:0000313" key="2">
    <source>
        <dbReference type="EMBL" id="GAA4415520.1"/>
    </source>
</evidence>
<keyword evidence="1" id="KW-0812">Transmembrane</keyword>
<keyword evidence="3" id="KW-1185">Reference proteome</keyword>